<dbReference type="Pfam" id="PF06224">
    <property type="entry name" value="AlkZ-like"/>
    <property type="match status" value="1"/>
</dbReference>
<proteinExistence type="predicted"/>
<dbReference type="PATRIC" id="fig|33881.3.peg.567"/>
<dbReference type="AlphaFoldDB" id="A0A175RGJ7"/>
<accession>A0A175RGJ7</accession>
<sequence length="360" mass="38206">MSARPTPARLRAERLAAQGVGVPGTTPTVTVARMTAVQGQDLGQVLWAIGVRTPGSTREDVRAAFDRGELVRGWPMRGTLHALRPDDLRLIASLTADRTVRSVARRAAELGIDEALVTTARDATVEALGGGRSLVRDDLFDRWRAVGIDPAGGRGYHLLLRLSLDGLVVWGPTARVGQRIVLLDEWAPAVEPVPDRDEALCRLLTGWLRGRGPATEVDAAAWTKLPLGDVRRGLAAAGDTVEHLGGGLLALADRPSTGGIPTGHLLPGFDEYLLGYADRSAQLPVEHQDRVVPGGNGVFLPMAVVRGVVVGTWTRAERASGVRVTVTPFAPLDPSAVRALGAAADRYARWLGAPVTFTVA</sequence>
<name>A0A175RGJ7_9MICO</name>
<dbReference type="InterPro" id="IPR009351">
    <property type="entry name" value="AlkZ-like"/>
</dbReference>
<evidence type="ECO:0008006" key="3">
    <source>
        <dbReference type="Google" id="ProtNLM"/>
    </source>
</evidence>
<dbReference type="PANTHER" id="PTHR38479:SF2">
    <property type="entry name" value="WINGED HELIX DNA-BINDING DOMAIN-CONTAINING PROTEIN"/>
    <property type="match status" value="1"/>
</dbReference>
<dbReference type="Proteomes" id="UP000078252">
    <property type="component" value="Unassembled WGS sequence"/>
</dbReference>
<dbReference type="EMBL" id="LDQC01000151">
    <property type="protein sequence ID" value="KTR02094.1"/>
    <property type="molecule type" value="Genomic_DNA"/>
</dbReference>
<reference evidence="1 2" key="1">
    <citation type="journal article" date="2016" name="Front. Microbiol.">
        <title>Genomic Resource of Rice Seed Associated Bacteria.</title>
        <authorList>
            <person name="Midha S."/>
            <person name="Bansal K."/>
            <person name="Sharma S."/>
            <person name="Kumar N."/>
            <person name="Patil P.P."/>
            <person name="Chaudhry V."/>
            <person name="Patil P.B."/>
        </authorList>
    </citation>
    <scope>NUCLEOTIDE SEQUENCE [LARGE SCALE GENOMIC DNA]</scope>
    <source>
        <strain evidence="1 2">NS184</strain>
    </source>
</reference>
<evidence type="ECO:0000313" key="1">
    <source>
        <dbReference type="EMBL" id="KTR02094.1"/>
    </source>
</evidence>
<dbReference type="STRING" id="33881.NS184_16860"/>
<gene>
    <name evidence="1" type="ORF">NS184_16860</name>
</gene>
<organism evidence="1 2">
    <name type="scientific">Curtobacterium luteum</name>
    <dbReference type="NCBI Taxonomy" id="33881"/>
    <lineage>
        <taxon>Bacteria</taxon>
        <taxon>Bacillati</taxon>
        <taxon>Actinomycetota</taxon>
        <taxon>Actinomycetes</taxon>
        <taxon>Micrococcales</taxon>
        <taxon>Microbacteriaceae</taxon>
        <taxon>Curtobacterium</taxon>
    </lineage>
</organism>
<comment type="caution">
    <text evidence="1">The sequence shown here is derived from an EMBL/GenBank/DDBJ whole genome shotgun (WGS) entry which is preliminary data.</text>
</comment>
<dbReference type="PANTHER" id="PTHR38479">
    <property type="entry name" value="LMO0824 PROTEIN"/>
    <property type="match status" value="1"/>
</dbReference>
<evidence type="ECO:0000313" key="2">
    <source>
        <dbReference type="Proteomes" id="UP000078252"/>
    </source>
</evidence>
<protein>
    <recommendedName>
        <fullName evidence="3">Winged helix DNA-binding domain-containing protein</fullName>
    </recommendedName>
</protein>